<sequence>MRTDLTVRMAYIAGVDDLQIIHFMDFSILPFFQRSIAIKQNQNEEQAKAVFYDNIVNMVLIKIQMNYFQS</sequence>
<reference evidence="1" key="2">
    <citation type="journal article" date="2015" name="Fish Shellfish Immunol.">
        <title>Early steps in the European eel (Anguilla anguilla)-Vibrio vulnificus interaction in the gills: Role of the RtxA13 toxin.</title>
        <authorList>
            <person name="Callol A."/>
            <person name="Pajuelo D."/>
            <person name="Ebbesson L."/>
            <person name="Teles M."/>
            <person name="MacKenzie S."/>
            <person name="Amaro C."/>
        </authorList>
    </citation>
    <scope>NUCLEOTIDE SEQUENCE</scope>
</reference>
<name>A0A0E9XDF6_ANGAN</name>
<evidence type="ECO:0000313" key="1">
    <source>
        <dbReference type="EMBL" id="JAI00482.1"/>
    </source>
</evidence>
<protein>
    <submittedName>
        <fullName evidence="1">Uncharacterized protein</fullName>
    </submittedName>
</protein>
<reference evidence="1" key="1">
    <citation type="submission" date="2014-11" db="EMBL/GenBank/DDBJ databases">
        <authorList>
            <person name="Amaro Gonzalez C."/>
        </authorList>
    </citation>
    <scope>NUCLEOTIDE SEQUENCE</scope>
</reference>
<dbReference type="AlphaFoldDB" id="A0A0E9XDF6"/>
<accession>A0A0E9XDF6</accession>
<organism evidence="1">
    <name type="scientific">Anguilla anguilla</name>
    <name type="common">European freshwater eel</name>
    <name type="synonym">Muraena anguilla</name>
    <dbReference type="NCBI Taxonomy" id="7936"/>
    <lineage>
        <taxon>Eukaryota</taxon>
        <taxon>Metazoa</taxon>
        <taxon>Chordata</taxon>
        <taxon>Craniata</taxon>
        <taxon>Vertebrata</taxon>
        <taxon>Euteleostomi</taxon>
        <taxon>Actinopterygii</taxon>
        <taxon>Neopterygii</taxon>
        <taxon>Teleostei</taxon>
        <taxon>Anguilliformes</taxon>
        <taxon>Anguillidae</taxon>
        <taxon>Anguilla</taxon>
    </lineage>
</organism>
<proteinExistence type="predicted"/>
<dbReference type="EMBL" id="GBXM01008096">
    <property type="protein sequence ID" value="JAI00482.1"/>
    <property type="molecule type" value="Transcribed_RNA"/>
</dbReference>